<evidence type="ECO:0000313" key="1">
    <source>
        <dbReference type="EMBL" id="NDV40117.1"/>
    </source>
</evidence>
<accession>A0A6B2LT65</accession>
<name>A0A6B2LT65_9EUKA</name>
<organism evidence="1">
    <name type="scientific">Arcella intermedia</name>
    <dbReference type="NCBI Taxonomy" id="1963864"/>
    <lineage>
        <taxon>Eukaryota</taxon>
        <taxon>Amoebozoa</taxon>
        <taxon>Tubulinea</taxon>
        <taxon>Elardia</taxon>
        <taxon>Arcellinida</taxon>
        <taxon>Sphaerothecina</taxon>
        <taxon>Arcellidae</taxon>
        <taxon>Arcella</taxon>
    </lineage>
</organism>
<dbReference type="FunFam" id="3.30.420.40:FF:000058">
    <property type="entry name" value="Putative actin-related protein 5"/>
    <property type="match status" value="1"/>
</dbReference>
<dbReference type="InterPro" id="IPR004000">
    <property type="entry name" value="Actin"/>
</dbReference>
<dbReference type="PANTHER" id="PTHR11937">
    <property type="entry name" value="ACTIN"/>
    <property type="match status" value="1"/>
</dbReference>
<dbReference type="InterPro" id="IPR043129">
    <property type="entry name" value="ATPase_NBD"/>
</dbReference>
<dbReference type="EMBL" id="GIBP01011148">
    <property type="protein sequence ID" value="NDV40117.1"/>
    <property type="molecule type" value="Transcribed_RNA"/>
</dbReference>
<dbReference type="AlphaFoldDB" id="A0A6B2LT65"/>
<proteinExistence type="predicted"/>
<reference evidence="1" key="1">
    <citation type="journal article" date="2020" name="J. Eukaryot. Microbiol.">
        <title>De novo Sequencing, Assembly and Annotation of the Transcriptome for the Free-Living Testate Amoeba Arcella intermedia.</title>
        <authorList>
            <person name="Ribeiro G.M."/>
            <person name="Porfirio-Sousa A.L."/>
            <person name="Maurer-Alcala X.X."/>
            <person name="Katz L.A."/>
            <person name="Lahr D.J.G."/>
        </authorList>
    </citation>
    <scope>NUCLEOTIDE SEQUENCE</scope>
</reference>
<dbReference type="CDD" id="cd10169">
    <property type="entry name" value="ASKHA_NBD_actin-like"/>
    <property type="match status" value="1"/>
</dbReference>
<dbReference type="Pfam" id="PF00022">
    <property type="entry name" value="Actin"/>
    <property type="match status" value="1"/>
</dbReference>
<sequence>MCGLHECAYNSGMKCEVSLRKDLFGHILVCGGSSMFCGLRERLEREMSFLVSPTVRMRVVAPPGRDCAAWVGGSLLASLQAFQSLWLTKEQYDEHGPSLIHAKAKQITLM</sequence>
<dbReference type="Gene3D" id="3.30.420.40">
    <property type="match status" value="2"/>
</dbReference>
<dbReference type="SUPFAM" id="SSF53067">
    <property type="entry name" value="Actin-like ATPase domain"/>
    <property type="match status" value="1"/>
</dbReference>
<dbReference type="GO" id="GO:0005856">
    <property type="term" value="C:cytoskeleton"/>
    <property type="evidence" value="ECO:0007669"/>
    <property type="project" value="UniProtKB-ARBA"/>
</dbReference>
<protein>
    <submittedName>
        <fullName evidence="1">Uncharacterized protein</fullName>
    </submittedName>
</protein>
<dbReference type="GO" id="GO:0016192">
    <property type="term" value="P:vesicle-mediated transport"/>
    <property type="evidence" value="ECO:0007669"/>
    <property type="project" value="UniProtKB-ARBA"/>
</dbReference>